<evidence type="ECO:0000256" key="6">
    <source>
        <dbReference type="ARBA" id="ARBA00023277"/>
    </source>
</evidence>
<dbReference type="NCBIfam" id="TIGR03356">
    <property type="entry name" value="BGL"/>
    <property type="match status" value="1"/>
</dbReference>
<dbReference type="InterPro" id="IPR001360">
    <property type="entry name" value="Glyco_hydro_1"/>
</dbReference>
<comment type="catalytic activity">
    <reaction evidence="1 11">
        <text>Hydrolysis of terminal, non-reducing beta-D-glucosyl residues with release of beta-D-glucose.</text>
        <dbReference type="EC" id="3.2.1.21"/>
    </reaction>
</comment>
<dbReference type="EC" id="3.2.1.21" evidence="3 11"/>
<evidence type="ECO:0000256" key="10">
    <source>
        <dbReference type="PIRSR" id="PIRSR617736-2"/>
    </source>
</evidence>
<evidence type="ECO:0000256" key="3">
    <source>
        <dbReference type="ARBA" id="ARBA00012744"/>
    </source>
</evidence>
<evidence type="ECO:0000256" key="1">
    <source>
        <dbReference type="ARBA" id="ARBA00000448"/>
    </source>
</evidence>
<dbReference type="GO" id="GO:0005829">
    <property type="term" value="C:cytosol"/>
    <property type="evidence" value="ECO:0007669"/>
    <property type="project" value="TreeGrafter"/>
</dbReference>
<feature type="binding site" evidence="10">
    <location>
        <position position="17"/>
    </location>
    <ligand>
        <name>substrate</name>
    </ligand>
</feature>
<dbReference type="SUPFAM" id="SSF51445">
    <property type="entry name" value="(Trans)glycosidases"/>
    <property type="match status" value="1"/>
</dbReference>
<keyword evidence="8" id="KW-0624">Polysaccharide degradation</keyword>
<dbReference type="InterPro" id="IPR033132">
    <property type="entry name" value="GH_1_N_CS"/>
</dbReference>
<keyword evidence="4 11" id="KW-0378">Hydrolase</keyword>
<dbReference type="PANTHER" id="PTHR10353">
    <property type="entry name" value="GLYCOSYL HYDROLASE"/>
    <property type="match status" value="1"/>
</dbReference>
<dbReference type="RefSeq" id="WP_182704023.1">
    <property type="nucleotide sequence ID" value="NZ_JACJII010000001.1"/>
</dbReference>
<dbReference type="AlphaFoldDB" id="A0A7W3R6Q0"/>
<name>A0A7W3R6Q0_9ACTN</name>
<dbReference type="Gene3D" id="3.20.20.80">
    <property type="entry name" value="Glycosidases"/>
    <property type="match status" value="1"/>
</dbReference>
<proteinExistence type="inferred from homology"/>
<dbReference type="PANTHER" id="PTHR10353:SF36">
    <property type="entry name" value="LP05116P"/>
    <property type="match status" value="1"/>
</dbReference>
<evidence type="ECO:0000256" key="5">
    <source>
        <dbReference type="ARBA" id="ARBA00023001"/>
    </source>
</evidence>
<evidence type="ECO:0000313" key="13">
    <source>
        <dbReference type="Proteomes" id="UP000539313"/>
    </source>
</evidence>
<dbReference type="EMBL" id="JACJII010000001">
    <property type="protein sequence ID" value="MBA9001832.1"/>
    <property type="molecule type" value="Genomic_DNA"/>
</dbReference>
<dbReference type="InterPro" id="IPR017736">
    <property type="entry name" value="Glyco_hydro_1_beta-glucosidase"/>
</dbReference>
<organism evidence="12 13">
    <name type="scientific">Thermomonospora cellulosilytica</name>
    <dbReference type="NCBI Taxonomy" id="1411118"/>
    <lineage>
        <taxon>Bacteria</taxon>
        <taxon>Bacillati</taxon>
        <taxon>Actinomycetota</taxon>
        <taxon>Actinomycetes</taxon>
        <taxon>Streptosporangiales</taxon>
        <taxon>Thermomonosporaceae</taxon>
        <taxon>Thermomonospora</taxon>
    </lineage>
</organism>
<evidence type="ECO:0000256" key="7">
    <source>
        <dbReference type="ARBA" id="ARBA00023295"/>
    </source>
</evidence>
<dbReference type="GO" id="GO:0030245">
    <property type="term" value="P:cellulose catabolic process"/>
    <property type="evidence" value="ECO:0007669"/>
    <property type="project" value="UniProtKB-KW"/>
</dbReference>
<dbReference type="GO" id="GO:0008422">
    <property type="term" value="F:beta-glucosidase activity"/>
    <property type="evidence" value="ECO:0007669"/>
    <property type="project" value="UniProtKB-EC"/>
</dbReference>
<protein>
    <recommendedName>
        <fullName evidence="3 11">Beta-glucosidase</fullName>
        <ecNumber evidence="3 11">3.2.1.21</ecNumber>
    </recommendedName>
</protein>
<keyword evidence="7 11" id="KW-0326">Glycosidase</keyword>
<dbReference type="InterPro" id="IPR017853">
    <property type="entry name" value="GH"/>
</dbReference>
<dbReference type="PROSITE" id="PS00653">
    <property type="entry name" value="GLYCOSYL_HYDROL_F1_2"/>
    <property type="match status" value="1"/>
</dbReference>
<keyword evidence="5" id="KW-0136">Cellulose degradation</keyword>
<gene>
    <name evidence="12" type="ORF">HNR21_000714</name>
</gene>
<feature type="active site" description="Proton donor" evidence="9">
    <location>
        <position position="163"/>
    </location>
</feature>
<feature type="binding site" evidence="10">
    <location>
        <position position="392"/>
    </location>
    <ligand>
        <name>substrate</name>
    </ligand>
</feature>
<evidence type="ECO:0000313" key="12">
    <source>
        <dbReference type="EMBL" id="MBA9001832.1"/>
    </source>
</evidence>
<keyword evidence="6" id="KW-0119">Carbohydrate metabolism</keyword>
<accession>A0A7W3R6Q0</accession>
<comment type="caution">
    <text evidence="12">The sequence shown here is derived from an EMBL/GenBank/DDBJ whole genome shotgun (WGS) entry which is preliminary data.</text>
</comment>
<feature type="binding site" evidence="10">
    <location>
        <position position="118"/>
    </location>
    <ligand>
        <name>substrate</name>
    </ligand>
</feature>
<comment type="similarity">
    <text evidence="2 11">Belongs to the glycosyl hydrolase 1 family.</text>
</comment>
<dbReference type="PRINTS" id="PR00131">
    <property type="entry name" value="GLHYDRLASE1"/>
</dbReference>
<evidence type="ECO:0000256" key="8">
    <source>
        <dbReference type="ARBA" id="ARBA00023326"/>
    </source>
</evidence>
<dbReference type="Pfam" id="PF00232">
    <property type="entry name" value="Glyco_hydro_1"/>
    <property type="match status" value="1"/>
</dbReference>
<feature type="binding site" evidence="10">
    <location>
        <position position="291"/>
    </location>
    <ligand>
        <name>substrate</name>
    </ligand>
</feature>
<feature type="binding site" evidence="10">
    <location>
        <position position="162"/>
    </location>
    <ligand>
        <name>substrate</name>
    </ligand>
</feature>
<dbReference type="Proteomes" id="UP000539313">
    <property type="component" value="Unassembled WGS sequence"/>
</dbReference>
<reference evidence="12 13" key="1">
    <citation type="submission" date="2020-08" db="EMBL/GenBank/DDBJ databases">
        <title>Sequencing the genomes of 1000 actinobacteria strains.</title>
        <authorList>
            <person name="Klenk H.-P."/>
        </authorList>
    </citation>
    <scope>NUCLEOTIDE SEQUENCE [LARGE SCALE GENOMIC DNA]</scope>
    <source>
        <strain evidence="12 13">DSM 45823</strain>
    </source>
</reference>
<evidence type="ECO:0000256" key="9">
    <source>
        <dbReference type="PIRSR" id="PIRSR617736-1"/>
    </source>
</evidence>
<feature type="active site" description="Nucleophile" evidence="9">
    <location>
        <position position="351"/>
    </location>
</feature>
<evidence type="ECO:0000256" key="2">
    <source>
        <dbReference type="ARBA" id="ARBA00010838"/>
    </source>
</evidence>
<sequence length="442" mass="49367">MPFPARFRWGVATAAYQIEGAAAEDGRGDSVWDVFCREPGRVRDGHTGDVACDHYHRWPEDVALMAGLGVDAYRFSIAWPRVQPDGRGAAEPRGLDFYDRLVDALLERGITPFPTLFHWDLPQALEDRGGWMNREVAHRFAEYAALVAGRLADRVEHWITLNEPVVVTAFGYALGIHAPGRTLLLDAMPTAHHQLLGHGLAVTALREQGARQVGLTNHYSPAWAADETSEADRRAAAAFDVFMNRLYTESVLRGRYPDLSVLGDLDPASFVRDGDLAVIGAPVDFLGVNYYNPTRVKAPGPGDPLPFEIAPIEEYPTTGMGWPIVPDAFLGLLRTLRETYPDALPPIYVTENGCTFGDSIHDEERIDFLARHIDAVHRAVDEGVDVRGYFVWSLLDNFEWAEGYHARFGLVHVDYDTQRRTPKDSYAWYRDHIARSRGQVTG</sequence>
<keyword evidence="13" id="KW-1185">Reference proteome</keyword>
<evidence type="ECO:0000256" key="4">
    <source>
        <dbReference type="ARBA" id="ARBA00022801"/>
    </source>
</evidence>
<feature type="binding site" evidence="10">
    <location>
        <begin position="399"/>
        <end position="400"/>
    </location>
    <ligand>
        <name>substrate</name>
    </ligand>
</feature>
<evidence type="ECO:0000256" key="11">
    <source>
        <dbReference type="RuleBase" id="RU361175"/>
    </source>
</evidence>
<dbReference type="FunFam" id="3.20.20.80:FF:000004">
    <property type="entry name" value="Beta-glucosidase 6-phospho-beta-glucosidase"/>
    <property type="match status" value="1"/>
</dbReference>